<accession>A0A832VA00</accession>
<evidence type="ECO:0000313" key="1">
    <source>
        <dbReference type="EMBL" id="HIK00301.1"/>
    </source>
</evidence>
<keyword evidence="2" id="KW-1185">Reference proteome</keyword>
<sequence length="166" mass="19314">MRELDTLRLSLNYLKIPLELSGIELYSEKELANWGWQELYDYLHMLKGLIRQAKFNLTFLGTSGRELRAMKKGVIGKTVKHVSKNAEEGHVPRAHRKRLPIAMLIFEEVGTKEEAEEVVDALDSAMKDLGRYAETVNERLKVLNGQVIRVQRRIEDLKHERSVRRF</sequence>
<proteinExistence type="predicted"/>
<dbReference type="Proteomes" id="UP000646946">
    <property type="component" value="Unassembled WGS sequence"/>
</dbReference>
<comment type="caution">
    <text evidence="1">The sequence shown here is derived from an EMBL/GenBank/DDBJ whole genome shotgun (WGS) entry which is preliminary data.</text>
</comment>
<evidence type="ECO:0000313" key="2">
    <source>
        <dbReference type="Proteomes" id="UP000646946"/>
    </source>
</evidence>
<name>A0A832VA00_9ARCH</name>
<dbReference type="EMBL" id="DVAB01000020">
    <property type="protein sequence ID" value="HIK00301.1"/>
    <property type="molecule type" value="Genomic_DNA"/>
</dbReference>
<gene>
    <name evidence="1" type="ORF">H1016_02045</name>
</gene>
<reference evidence="1 2" key="1">
    <citation type="journal article" name="Nat. Commun.">
        <title>Undinarchaeota illuminate DPANN phylogeny and the impact of gene transfer on archaeal evolution.</title>
        <authorList>
            <person name="Dombrowski N."/>
            <person name="Williams T.A."/>
            <person name="Sun J."/>
            <person name="Woodcroft B.J."/>
            <person name="Lee J.H."/>
            <person name="Minh B.Q."/>
            <person name="Rinke C."/>
            <person name="Spang A."/>
        </authorList>
    </citation>
    <scope>NUCLEOTIDE SEQUENCE [LARGE SCALE GENOMIC DNA]</scope>
    <source>
        <strain evidence="1">MAG_bin1129</strain>
    </source>
</reference>
<protein>
    <submittedName>
        <fullName evidence="1">Uncharacterized protein</fullName>
    </submittedName>
</protein>
<organism evidence="1 2">
    <name type="scientific">Candidatus Naiadarchaeum limnaeum</name>
    <dbReference type="NCBI Taxonomy" id="2756139"/>
    <lineage>
        <taxon>Archaea</taxon>
        <taxon>Candidatus Undinarchaeota</taxon>
        <taxon>Candidatus Undinarchaeia</taxon>
        <taxon>Candidatus Naiadarchaeales</taxon>
        <taxon>Candidatus Naiadarchaeaceae</taxon>
        <taxon>Candidatus Naiadarchaeum</taxon>
    </lineage>
</organism>
<dbReference type="AlphaFoldDB" id="A0A832VA00"/>